<evidence type="ECO:0000313" key="3">
    <source>
        <dbReference type="EMBL" id="RAI83115.1"/>
    </source>
</evidence>
<dbReference type="Gene3D" id="3.40.30.10">
    <property type="entry name" value="Glutaredoxin"/>
    <property type="match status" value="2"/>
</dbReference>
<dbReference type="EMBL" id="MJBI02000001">
    <property type="protein sequence ID" value="RAI83115.1"/>
    <property type="molecule type" value="Genomic_DNA"/>
</dbReference>
<sequence length="260" mass="30685">MGQLQLMVNQTREQLSPNKKIEIYSFFDPFCKDSWKLKATLRKLQIEYYQFVDIKQILLPTLKVLTKCQAQSTTCDDNIALAFKAAELQGRKKANLFLNFIQNEIMPKQDIITKELIMHCAQKAGLDIEVFTNDIRSNHVTSSLKCDQHIANEMDVNVTPTLVFFNENYEDEGLKVEGIHAYHIYTYIINELVETPIEKKLPPTLSEYIREQEMVSEHELETVYEWPHNILMNELRKLKLQNIIEDVYYDHDLFWRYKSL</sequence>
<accession>A0A2G5NMB2</accession>
<comment type="subcellular location">
    <subcellularLocation>
        <location evidence="2">Cytoplasm</location>
    </subcellularLocation>
</comment>
<keyword evidence="1 2" id="KW-0963">Cytoplasm</keyword>
<dbReference type="InterPro" id="IPR046404">
    <property type="entry name" value="Adapter_SpxH"/>
</dbReference>
<dbReference type="PANTHER" id="PTHR13887:SF47">
    <property type="entry name" value="CLPXP ADAPTER PROTEIN SPXH"/>
    <property type="match status" value="1"/>
</dbReference>
<dbReference type="HAMAP" id="MF_02245">
    <property type="entry name" value="Adapter_SpxH"/>
    <property type="match status" value="1"/>
</dbReference>
<evidence type="ECO:0000256" key="2">
    <source>
        <dbReference type="HAMAP-Rule" id="MF_02245"/>
    </source>
</evidence>
<dbReference type="Pfam" id="PF13743">
    <property type="entry name" value="Thioredoxin_5"/>
    <property type="match status" value="1"/>
</dbReference>
<comment type="subunit">
    <text evidence="2">Interacts with Spx.</text>
</comment>
<dbReference type="RefSeq" id="WP_099580531.1">
    <property type="nucleotide sequence ID" value="NZ_MJBI02000001.1"/>
</dbReference>
<dbReference type="InterPro" id="IPR036249">
    <property type="entry name" value="Thioredoxin-like_sf"/>
</dbReference>
<dbReference type="PANTHER" id="PTHR13887">
    <property type="entry name" value="GLUTATHIONE S-TRANSFERASE KAPPA"/>
    <property type="match status" value="1"/>
</dbReference>
<gene>
    <name evidence="2" type="primary">spxH</name>
    <name evidence="3" type="ORF">BFS35_005335</name>
</gene>
<dbReference type="SUPFAM" id="SSF52833">
    <property type="entry name" value="Thioredoxin-like"/>
    <property type="match status" value="1"/>
</dbReference>
<dbReference type="Proteomes" id="UP000229523">
    <property type="component" value="Unassembled WGS sequence"/>
</dbReference>
<proteinExistence type="inferred from homology"/>
<organism evidence="3 4">
    <name type="scientific">Macrococcoides goetzii</name>
    <dbReference type="NCBI Taxonomy" id="1891097"/>
    <lineage>
        <taxon>Bacteria</taxon>
        <taxon>Bacillati</taxon>
        <taxon>Bacillota</taxon>
        <taxon>Bacilli</taxon>
        <taxon>Bacillales</taxon>
        <taxon>Staphylococcaceae</taxon>
        <taxon>Macrococcoides</taxon>
    </lineage>
</organism>
<dbReference type="GO" id="GO:0005737">
    <property type="term" value="C:cytoplasm"/>
    <property type="evidence" value="ECO:0007669"/>
    <property type="project" value="UniProtKB-SubCell"/>
</dbReference>
<keyword evidence="4" id="KW-1185">Reference proteome</keyword>
<comment type="similarity">
    <text evidence="2">Belongs to the SpxH family.</text>
</comment>
<comment type="function">
    <text evidence="2">Adapter protein required for efficient degradation of Spx by ClpXP under non-stress conditions. Interaction with Spx stabilizes Spx and exposes the C-terminus of Spx for recognition and proteolysis by ClpXP.</text>
</comment>
<reference evidence="3 4" key="1">
    <citation type="journal article" date="2018" name="Front. Microbiol.">
        <title>Description and Comparative Genomics of Macrococcus caseolyticus subsp. hominis subsp. nov., Macrococcus goetzii sp. nov., Macrococcus epidermidis sp. nov., and Macrococcus bohemicus sp. nov., Novel Macrococci From Human Clinical Material With Virulence Potential and Suspected Uptake of Foreign DNA by Natural Transformation.</title>
        <authorList>
            <person name="Maslanova I."/>
            <person name="Wertheimer Z."/>
            <person name="Sedlacek I."/>
            <person name="Svec P."/>
            <person name="Indrakova A."/>
            <person name="Kovarovic V."/>
            <person name="Schumann P."/>
            <person name="Sproer C."/>
            <person name="Kralova S."/>
            <person name="Sedo O."/>
            <person name="Kristofova L."/>
            <person name="Vrbovska V."/>
            <person name="Fuzik T."/>
            <person name="Petras P."/>
            <person name="Zdrahal Z."/>
            <person name="Ruzickova V."/>
            <person name="Doskar J."/>
            <person name="Pantucek R."/>
        </authorList>
    </citation>
    <scope>NUCLEOTIDE SEQUENCE [LARGE SCALE GENOMIC DNA]</scope>
    <source>
        <strain evidence="3 4">CCM 4927</strain>
    </source>
</reference>
<evidence type="ECO:0000256" key="1">
    <source>
        <dbReference type="ARBA" id="ARBA00022490"/>
    </source>
</evidence>
<protein>
    <recommendedName>
        <fullName evidence="2">ClpXP adapter protein SpxH</fullName>
    </recommendedName>
</protein>
<evidence type="ECO:0000313" key="4">
    <source>
        <dbReference type="Proteomes" id="UP000229523"/>
    </source>
</evidence>
<dbReference type="AlphaFoldDB" id="A0A2G5NMB2"/>
<comment type="caution">
    <text evidence="3">The sequence shown here is derived from an EMBL/GenBank/DDBJ whole genome shotgun (WGS) entry which is preliminary data.</text>
</comment>
<name>A0A2G5NMB2_9STAP</name>